<reference evidence="2 3" key="1">
    <citation type="submission" date="2019-05" db="EMBL/GenBank/DDBJ databases">
        <title>Another draft genome of Portunus trituberculatus and its Hox gene families provides insights of decapod evolution.</title>
        <authorList>
            <person name="Jeong J.-H."/>
            <person name="Song I."/>
            <person name="Kim S."/>
            <person name="Choi T."/>
            <person name="Kim D."/>
            <person name="Ryu S."/>
            <person name="Kim W."/>
        </authorList>
    </citation>
    <scope>NUCLEOTIDE SEQUENCE [LARGE SCALE GENOMIC DNA]</scope>
    <source>
        <tissue evidence="2">Muscle</tissue>
    </source>
</reference>
<gene>
    <name evidence="2" type="ORF">E2C01_019457</name>
</gene>
<accession>A0A5B7DX93</accession>
<keyword evidence="3" id="KW-1185">Reference proteome</keyword>
<protein>
    <submittedName>
        <fullName evidence="2">Uncharacterized protein</fullName>
    </submittedName>
</protein>
<evidence type="ECO:0000313" key="2">
    <source>
        <dbReference type="EMBL" id="MPC26322.1"/>
    </source>
</evidence>
<evidence type="ECO:0000256" key="1">
    <source>
        <dbReference type="SAM" id="MobiDB-lite"/>
    </source>
</evidence>
<dbReference type="Proteomes" id="UP000324222">
    <property type="component" value="Unassembled WGS sequence"/>
</dbReference>
<feature type="region of interest" description="Disordered" evidence="1">
    <location>
        <begin position="77"/>
        <end position="105"/>
    </location>
</feature>
<organism evidence="2 3">
    <name type="scientific">Portunus trituberculatus</name>
    <name type="common">Swimming crab</name>
    <name type="synonym">Neptunus trituberculatus</name>
    <dbReference type="NCBI Taxonomy" id="210409"/>
    <lineage>
        <taxon>Eukaryota</taxon>
        <taxon>Metazoa</taxon>
        <taxon>Ecdysozoa</taxon>
        <taxon>Arthropoda</taxon>
        <taxon>Crustacea</taxon>
        <taxon>Multicrustacea</taxon>
        <taxon>Malacostraca</taxon>
        <taxon>Eumalacostraca</taxon>
        <taxon>Eucarida</taxon>
        <taxon>Decapoda</taxon>
        <taxon>Pleocyemata</taxon>
        <taxon>Brachyura</taxon>
        <taxon>Eubrachyura</taxon>
        <taxon>Portunoidea</taxon>
        <taxon>Portunidae</taxon>
        <taxon>Portuninae</taxon>
        <taxon>Portunus</taxon>
    </lineage>
</organism>
<proteinExistence type="predicted"/>
<dbReference type="EMBL" id="VSRR010001586">
    <property type="protein sequence ID" value="MPC26322.1"/>
    <property type="molecule type" value="Genomic_DNA"/>
</dbReference>
<comment type="caution">
    <text evidence="2">The sequence shown here is derived from an EMBL/GenBank/DDBJ whole genome shotgun (WGS) entry which is preliminary data.</text>
</comment>
<evidence type="ECO:0000313" key="3">
    <source>
        <dbReference type="Proteomes" id="UP000324222"/>
    </source>
</evidence>
<sequence length="105" mass="11914">MDRPSRFLFRMKQMTVSMRSTHVRKTHNRPGVHIITRTCRRLGEAYINNMATGTLNKQKVPLLTPYHFLPIPSSPIGCATPPSPPQPFHTHMHTTHASCATQKGR</sequence>
<name>A0A5B7DX93_PORTR</name>
<feature type="compositionally biased region" description="Polar residues" evidence="1">
    <location>
        <begin position="95"/>
        <end position="105"/>
    </location>
</feature>
<dbReference type="AlphaFoldDB" id="A0A5B7DX93"/>